<name>A0A135TY56_9PEZI</name>
<comment type="caution">
    <text evidence="2">The sequence shown here is derived from an EMBL/GenBank/DDBJ whole genome shotgun (WGS) entry which is preliminary data.</text>
</comment>
<evidence type="ECO:0000313" key="2">
    <source>
        <dbReference type="EMBL" id="KXH53079.1"/>
    </source>
</evidence>
<feature type="region of interest" description="Disordered" evidence="1">
    <location>
        <begin position="157"/>
        <end position="178"/>
    </location>
</feature>
<feature type="compositionally biased region" description="Polar residues" evidence="1">
    <location>
        <begin position="157"/>
        <end position="171"/>
    </location>
</feature>
<accession>A0A135TY56</accession>
<dbReference type="Proteomes" id="UP000070054">
    <property type="component" value="Unassembled WGS sequence"/>
</dbReference>
<proteinExistence type="predicted"/>
<evidence type="ECO:0000313" key="3">
    <source>
        <dbReference type="Proteomes" id="UP000070054"/>
    </source>
</evidence>
<evidence type="ECO:0000256" key="1">
    <source>
        <dbReference type="SAM" id="MobiDB-lite"/>
    </source>
</evidence>
<feature type="region of interest" description="Disordered" evidence="1">
    <location>
        <begin position="1"/>
        <end position="22"/>
    </location>
</feature>
<gene>
    <name evidence="2" type="ORF">CNYM01_06604</name>
</gene>
<reference evidence="2 3" key="1">
    <citation type="submission" date="2014-02" db="EMBL/GenBank/DDBJ databases">
        <title>The genome sequence of Colletotrichum nymphaeae SA-01.</title>
        <authorList>
            <person name="Baroncelli R."/>
            <person name="Thon M.R."/>
        </authorList>
    </citation>
    <scope>NUCLEOTIDE SEQUENCE [LARGE SCALE GENOMIC DNA]</scope>
    <source>
        <strain evidence="2 3">SA-01</strain>
    </source>
</reference>
<keyword evidence="3" id="KW-1185">Reference proteome</keyword>
<dbReference type="AlphaFoldDB" id="A0A135TY56"/>
<feature type="non-terminal residue" evidence="2">
    <location>
        <position position="1"/>
    </location>
</feature>
<sequence>GDTSSNREQRIEEDSGRREEGRALFSEGTGSELRLLVSHLGDAAAAAAACCTHLRFRAGMVMLLLPQKGPSSSCSTDQPERQTPSSKADRRPTCAAPVCLVPCLDLPPNPDSSTHAYVHARARAPSPSRESLSLSRLLRSRLSSLPVRWSSRLSPFLSPQSPACTPRQSTRSSPSHPPVLHPSIHLGLPPLSPGLVSCLWA</sequence>
<protein>
    <submittedName>
        <fullName evidence="2">Uncharacterized protein</fullName>
    </submittedName>
</protein>
<dbReference type="EMBL" id="JEMN01000988">
    <property type="protein sequence ID" value="KXH53079.1"/>
    <property type="molecule type" value="Genomic_DNA"/>
</dbReference>
<feature type="compositionally biased region" description="Polar residues" evidence="1">
    <location>
        <begin position="69"/>
        <end position="86"/>
    </location>
</feature>
<feature type="region of interest" description="Disordered" evidence="1">
    <location>
        <begin position="68"/>
        <end position="91"/>
    </location>
</feature>
<organism evidence="2 3">
    <name type="scientific">Colletotrichum nymphaeae SA-01</name>
    <dbReference type="NCBI Taxonomy" id="1460502"/>
    <lineage>
        <taxon>Eukaryota</taxon>
        <taxon>Fungi</taxon>
        <taxon>Dikarya</taxon>
        <taxon>Ascomycota</taxon>
        <taxon>Pezizomycotina</taxon>
        <taxon>Sordariomycetes</taxon>
        <taxon>Hypocreomycetidae</taxon>
        <taxon>Glomerellales</taxon>
        <taxon>Glomerellaceae</taxon>
        <taxon>Colletotrichum</taxon>
        <taxon>Colletotrichum acutatum species complex</taxon>
    </lineage>
</organism>